<dbReference type="SUPFAM" id="SSF46689">
    <property type="entry name" value="Homeodomain-like"/>
    <property type="match status" value="1"/>
</dbReference>
<dbReference type="PANTHER" id="PTHR30514">
    <property type="entry name" value="GLUCOKINASE"/>
    <property type="match status" value="1"/>
</dbReference>
<sequence>MPNSVVTAIHQRLSALTPTERRIAERVLAEPQAVLENSITRLAEECGVSVASVARFTRSLGFPGYPDLRIALAGELTRSASERERFQVSAGDVSRHDDAATTVRKIAFAEAEAIERTARQLDIAELERCVAAVRGARRIDIYGAASSGLAAQDLEQKLHRAGLVAQARTDHHLALTGAALLDDRDAAIAISHSGRTLEIVQAAEVAAAAGATTIAITNNPRSPLARACAHTLVTAVSESTFRSGAMASRIAQLAVLDFLYTRIAQADYDRISANLQRTHDAVTAHRID</sequence>
<dbReference type="Pfam" id="PF01380">
    <property type="entry name" value="SIS"/>
    <property type="match status" value="1"/>
</dbReference>
<dbReference type="GO" id="GO:0097367">
    <property type="term" value="F:carbohydrate derivative binding"/>
    <property type="evidence" value="ECO:0007669"/>
    <property type="project" value="InterPro"/>
</dbReference>
<protein>
    <submittedName>
        <fullName evidence="6">DNA-binding transcriptional regulator, MurR/RpiR family, contains HTH and SIS domains</fullName>
    </submittedName>
</protein>
<keyword evidence="2 6" id="KW-0238">DNA-binding</keyword>
<keyword evidence="1" id="KW-0805">Transcription regulation</keyword>
<feature type="domain" description="HTH rpiR-type" evidence="4">
    <location>
        <begin position="3"/>
        <end position="79"/>
    </location>
</feature>
<dbReference type="Gene3D" id="3.40.50.10490">
    <property type="entry name" value="Glucose-6-phosphate isomerase like protein, domain 1"/>
    <property type="match status" value="1"/>
</dbReference>
<dbReference type="InterPro" id="IPR000281">
    <property type="entry name" value="HTH_RpiR"/>
</dbReference>
<dbReference type="eggNOG" id="COG1737">
    <property type="taxonomic scope" value="Bacteria"/>
</dbReference>
<dbReference type="GO" id="GO:1901135">
    <property type="term" value="P:carbohydrate derivative metabolic process"/>
    <property type="evidence" value="ECO:0007669"/>
    <property type="project" value="InterPro"/>
</dbReference>
<gene>
    <name evidence="6" type="ORF">SAMN04489809_1834</name>
</gene>
<dbReference type="GO" id="GO:0003700">
    <property type="term" value="F:DNA-binding transcription factor activity"/>
    <property type="evidence" value="ECO:0007669"/>
    <property type="project" value="InterPro"/>
</dbReference>
<evidence type="ECO:0000256" key="2">
    <source>
        <dbReference type="ARBA" id="ARBA00023125"/>
    </source>
</evidence>
<dbReference type="Gene3D" id="1.10.10.10">
    <property type="entry name" value="Winged helix-like DNA-binding domain superfamily/Winged helix DNA-binding domain"/>
    <property type="match status" value="1"/>
</dbReference>
<dbReference type="InterPro" id="IPR001347">
    <property type="entry name" value="SIS_dom"/>
</dbReference>
<dbReference type="PROSITE" id="PS51464">
    <property type="entry name" value="SIS"/>
    <property type="match status" value="1"/>
</dbReference>
<dbReference type="InterPro" id="IPR035472">
    <property type="entry name" value="RpiR-like_SIS"/>
</dbReference>
<dbReference type="InterPro" id="IPR009057">
    <property type="entry name" value="Homeodomain-like_sf"/>
</dbReference>
<organism evidence="6 7">
    <name type="scientific">Microbacterium paraoxydans</name>
    <dbReference type="NCBI Taxonomy" id="199592"/>
    <lineage>
        <taxon>Bacteria</taxon>
        <taxon>Bacillati</taxon>
        <taxon>Actinomycetota</taxon>
        <taxon>Actinomycetes</taxon>
        <taxon>Micrococcales</taxon>
        <taxon>Microbacteriaceae</taxon>
        <taxon>Microbacterium</taxon>
    </lineage>
</organism>
<dbReference type="PANTHER" id="PTHR30514:SF1">
    <property type="entry name" value="HTH-TYPE TRANSCRIPTIONAL REGULATOR HEXR-RELATED"/>
    <property type="match status" value="1"/>
</dbReference>
<proteinExistence type="predicted"/>
<dbReference type="SUPFAM" id="SSF53697">
    <property type="entry name" value="SIS domain"/>
    <property type="match status" value="1"/>
</dbReference>
<dbReference type="RefSeq" id="WP_060921606.1">
    <property type="nucleotide sequence ID" value="NZ_CBDRLI010000001.1"/>
</dbReference>
<accession>A0A1H1S6H3</accession>
<dbReference type="Proteomes" id="UP000182126">
    <property type="component" value="Chromosome I"/>
</dbReference>
<dbReference type="PROSITE" id="PS51071">
    <property type="entry name" value="HTH_RPIR"/>
    <property type="match status" value="1"/>
</dbReference>
<dbReference type="InterPro" id="IPR046348">
    <property type="entry name" value="SIS_dom_sf"/>
</dbReference>
<evidence type="ECO:0000313" key="6">
    <source>
        <dbReference type="EMBL" id="SDS42869.1"/>
    </source>
</evidence>
<keyword evidence="3" id="KW-0804">Transcription</keyword>
<dbReference type="Pfam" id="PF01418">
    <property type="entry name" value="HTH_6"/>
    <property type="match status" value="1"/>
</dbReference>
<evidence type="ECO:0000256" key="3">
    <source>
        <dbReference type="ARBA" id="ARBA00023163"/>
    </source>
</evidence>
<evidence type="ECO:0000259" key="5">
    <source>
        <dbReference type="PROSITE" id="PS51464"/>
    </source>
</evidence>
<dbReference type="CDD" id="cd05013">
    <property type="entry name" value="SIS_RpiR"/>
    <property type="match status" value="1"/>
</dbReference>
<dbReference type="InterPro" id="IPR036388">
    <property type="entry name" value="WH-like_DNA-bd_sf"/>
</dbReference>
<evidence type="ECO:0000313" key="7">
    <source>
        <dbReference type="Proteomes" id="UP000182126"/>
    </source>
</evidence>
<dbReference type="GeneID" id="36301420"/>
<name>A0A1H1S6H3_9MICO</name>
<dbReference type="AlphaFoldDB" id="A0A1H1S6H3"/>
<dbReference type="GO" id="GO:0003677">
    <property type="term" value="F:DNA binding"/>
    <property type="evidence" value="ECO:0007669"/>
    <property type="project" value="UniProtKB-KW"/>
</dbReference>
<evidence type="ECO:0000259" key="4">
    <source>
        <dbReference type="PROSITE" id="PS51071"/>
    </source>
</evidence>
<reference evidence="6 7" key="1">
    <citation type="submission" date="2016-10" db="EMBL/GenBank/DDBJ databases">
        <authorList>
            <person name="de Groot N.N."/>
        </authorList>
    </citation>
    <scope>NUCLEOTIDE SEQUENCE [LARGE SCALE GENOMIC DNA]</scope>
    <source>
        <strain evidence="6 7">DSM 15019</strain>
    </source>
</reference>
<dbReference type="EMBL" id="LT629770">
    <property type="protein sequence ID" value="SDS42869.1"/>
    <property type="molecule type" value="Genomic_DNA"/>
</dbReference>
<dbReference type="InterPro" id="IPR047640">
    <property type="entry name" value="RpiR-like"/>
</dbReference>
<feature type="domain" description="SIS" evidence="5">
    <location>
        <begin position="129"/>
        <end position="269"/>
    </location>
</feature>
<evidence type="ECO:0000256" key="1">
    <source>
        <dbReference type="ARBA" id="ARBA00023015"/>
    </source>
</evidence>